<evidence type="ECO:0000313" key="1">
    <source>
        <dbReference type="EMBL" id="KAI8566261.1"/>
    </source>
</evidence>
<comment type="caution">
    <text evidence="1">The sequence shown here is derived from an EMBL/GenBank/DDBJ whole genome shotgun (WGS) entry which is preliminary data.</text>
</comment>
<reference evidence="1" key="1">
    <citation type="submission" date="2022-02" db="EMBL/GenBank/DDBJ databases">
        <title>Plant Genome Project.</title>
        <authorList>
            <person name="Zhang R.-G."/>
        </authorList>
    </citation>
    <scope>NUCLEOTIDE SEQUENCE</scope>
    <source>
        <strain evidence="1">AT1</strain>
    </source>
</reference>
<evidence type="ECO:0000313" key="2">
    <source>
        <dbReference type="Proteomes" id="UP001062846"/>
    </source>
</evidence>
<gene>
    <name evidence="1" type="ORF">RHMOL_Rhmol02G0026200</name>
</gene>
<name>A0ACC0PKY7_RHOML</name>
<sequence>MMGDLNTRYVHMVASGYSKVSDEADCVFLVRENGESTSHRRSKCLLSKPFSVLDVKMALDQVAGWKSPGPDGIPTAFYQPEWSWWWEVLTSSVLYFPTDLIYA</sequence>
<organism evidence="1 2">
    <name type="scientific">Rhododendron molle</name>
    <name type="common">Chinese azalea</name>
    <name type="synonym">Azalea mollis</name>
    <dbReference type="NCBI Taxonomy" id="49168"/>
    <lineage>
        <taxon>Eukaryota</taxon>
        <taxon>Viridiplantae</taxon>
        <taxon>Streptophyta</taxon>
        <taxon>Embryophyta</taxon>
        <taxon>Tracheophyta</taxon>
        <taxon>Spermatophyta</taxon>
        <taxon>Magnoliopsida</taxon>
        <taxon>eudicotyledons</taxon>
        <taxon>Gunneridae</taxon>
        <taxon>Pentapetalae</taxon>
        <taxon>asterids</taxon>
        <taxon>Ericales</taxon>
        <taxon>Ericaceae</taxon>
        <taxon>Ericoideae</taxon>
        <taxon>Rhodoreae</taxon>
        <taxon>Rhododendron</taxon>
    </lineage>
</organism>
<accession>A0ACC0PKY7</accession>
<keyword evidence="2" id="KW-1185">Reference proteome</keyword>
<dbReference type="Proteomes" id="UP001062846">
    <property type="component" value="Chromosome 2"/>
</dbReference>
<protein>
    <submittedName>
        <fullName evidence="1">Uncharacterized protein</fullName>
    </submittedName>
</protein>
<dbReference type="EMBL" id="CM046389">
    <property type="protein sequence ID" value="KAI8566261.1"/>
    <property type="molecule type" value="Genomic_DNA"/>
</dbReference>
<proteinExistence type="predicted"/>